<dbReference type="PROSITE" id="PS50088">
    <property type="entry name" value="ANK_REPEAT"/>
    <property type="match status" value="3"/>
</dbReference>
<evidence type="ECO:0000256" key="2">
    <source>
        <dbReference type="ARBA" id="ARBA00023043"/>
    </source>
</evidence>
<dbReference type="KEGG" id="dfc:DFI_12055"/>
<evidence type="ECO:0000256" key="3">
    <source>
        <dbReference type="PROSITE-ProRule" id="PRU00023"/>
    </source>
</evidence>
<protein>
    <submittedName>
        <fullName evidence="5">Uncharacterized protein</fullName>
    </submittedName>
</protein>
<sequence length="217" mass="22636">MEELLNDLRTGNLDAALARVRAHPTLLHERPAQGPSPLLTSVYYGHAELGRALVAEGAVPDLFEASALGLPDHVQAHLDAHPDTVNAYGADGFQPLGLACFFGHAAVAGLLLTRGADVNSPSRNAQQVRPLHSAVAGGHLEITHALLDRGADVNAIQEGGFTPLHSAAQNGQPEMVTLLLNAGADPAARTAEGLTPADHARRAGHETLALDLDARAR</sequence>
<dbReference type="Pfam" id="PF13637">
    <property type="entry name" value="Ank_4"/>
    <property type="match status" value="1"/>
</dbReference>
<evidence type="ECO:0000313" key="5">
    <source>
        <dbReference type="EMBL" id="ASN81630.1"/>
    </source>
</evidence>
<dbReference type="InterPro" id="IPR036770">
    <property type="entry name" value="Ankyrin_rpt-contain_sf"/>
</dbReference>
<dbReference type="RefSeq" id="WP_051307976.1">
    <property type="nucleotide sequence ID" value="NZ_CP021081.1"/>
</dbReference>
<evidence type="ECO:0000256" key="1">
    <source>
        <dbReference type="ARBA" id="ARBA00022737"/>
    </source>
</evidence>
<dbReference type="SUPFAM" id="SSF48403">
    <property type="entry name" value="Ankyrin repeat"/>
    <property type="match status" value="1"/>
</dbReference>
<dbReference type="PROSITE" id="PS50297">
    <property type="entry name" value="ANK_REP_REGION"/>
    <property type="match status" value="3"/>
</dbReference>
<dbReference type="STRING" id="317577.GCA_000419625_01515"/>
<keyword evidence="6" id="KW-1185">Reference proteome</keyword>
<organism evidence="5 6">
    <name type="scientific">Deinococcus ficus</name>
    <dbReference type="NCBI Taxonomy" id="317577"/>
    <lineage>
        <taxon>Bacteria</taxon>
        <taxon>Thermotogati</taxon>
        <taxon>Deinococcota</taxon>
        <taxon>Deinococci</taxon>
        <taxon>Deinococcales</taxon>
        <taxon>Deinococcaceae</taxon>
        <taxon>Deinococcus</taxon>
    </lineage>
</organism>
<dbReference type="PANTHER" id="PTHR24171">
    <property type="entry name" value="ANKYRIN REPEAT DOMAIN-CONTAINING PROTEIN 39-RELATED"/>
    <property type="match status" value="1"/>
</dbReference>
<dbReference type="InterPro" id="IPR002110">
    <property type="entry name" value="Ankyrin_rpt"/>
</dbReference>
<dbReference type="Pfam" id="PF00023">
    <property type="entry name" value="Ank"/>
    <property type="match status" value="1"/>
</dbReference>
<evidence type="ECO:0000256" key="4">
    <source>
        <dbReference type="SAM" id="MobiDB-lite"/>
    </source>
</evidence>
<feature type="repeat" description="ANK" evidence="3">
    <location>
        <begin position="91"/>
        <end position="123"/>
    </location>
</feature>
<dbReference type="AlphaFoldDB" id="A0A221SYD7"/>
<evidence type="ECO:0000313" key="6">
    <source>
        <dbReference type="Proteomes" id="UP000259030"/>
    </source>
</evidence>
<gene>
    <name evidence="5" type="ORF">DFI_12055</name>
</gene>
<dbReference type="Proteomes" id="UP000259030">
    <property type="component" value="Chromosome"/>
</dbReference>
<keyword evidence="1" id="KW-0677">Repeat</keyword>
<proteinExistence type="predicted"/>
<dbReference type="SMART" id="SM00248">
    <property type="entry name" value="ANK"/>
    <property type="match status" value="4"/>
</dbReference>
<accession>A0A221SYD7</accession>
<name>A0A221SYD7_9DEIO</name>
<reference evidence="5 6" key="1">
    <citation type="submission" date="2017-05" db="EMBL/GenBank/DDBJ databases">
        <title>The complete genome sequence of Deinococcus ficus isolated from the rhizosphere of the Ficus religiosa L. in Taiwan.</title>
        <authorList>
            <person name="Wu K.-M."/>
            <person name="Liao T.-L."/>
            <person name="Liu Y.-M."/>
            <person name="Young C.-C."/>
            <person name="Tsai S.-F."/>
        </authorList>
    </citation>
    <scope>NUCLEOTIDE SEQUENCE [LARGE SCALE GENOMIC DNA]</scope>
    <source>
        <strain evidence="5 6">CC-FR2-10</strain>
    </source>
</reference>
<dbReference type="EMBL" id="CP021081">
    <property type="protein sequence ID" value="ASN81630.1"/>
    <property type="molecule type" value="Genomic_DNA"/>
</dbReference>
<keyword evidence="2 3" id="KW-0040">ANK repeat</keyword>
<feature type="repeat" description="ANK" evidence="3">
    <location>
        <begin position="159"/>
        <end position="191"/>
    </location>
</feature>
<feature type="region of interest" description="Disordered" evidence="4">
    <location>
        <begin position="193"/>
        <end position="217"/>
    </location>
</feature>
<feature type="repeat" description="ANK" evidence="3">
    <location>
        <begin position="126"/>
        <end position="158"/>
    </location>
</feature>
<dbReference type="Gene3D" id="1.25.40.20">
    <property type="entry name" value="Ankyrin repeat-containing domain"/>
    <property type="match status" value="2"/>
</dbReference>